<comment type="subcellular location">
    <subcellularLocation>
        <location evidence="1">Membrane</location>
        <topology evidence="1">Multi-pass membrane protein</topology>
    </subcellularLocation>
</comment>
<evidence type="ECO:0000256" key="2">
    <source>
        <dbReference type="ARBA" id="ARBA00022692"/>
    </source>
</evidence>
<feature type="transmembrane region" description="Helical" evidence="5">
    <location>
        <begin position="384"/>
        <end position="406"/>
    </location>
</feature>
<evidence type="ECO:0000256" key="1">
    <source>
        <dbReference type="ARBA" id="ARBA00004141"/>
    </source>
</evidence>
<evidence type="ECO:0000256" key="3">
    <source>
        <dbReference type="ARBA" id="ARBA00022989"/>
    </source>
</evidence>
<feature type="transmembrane region" description="Helical" evidence="5">
    <location>
        <begin position="348"/>
        <end position="372"/>
    </location>
</feature>
<evidence type="ECO:0000256" key="4">
    <source>
        <dbReference type="ARBA" id="ARBA00023136"/>
    </source>
</evidence>
<feature type="transmembrane region" description="Helical" evidence="5">
    <location>
        <begin position="87"/>
        <end position="112"/>
    </location>
</feature>
<feature type="transmembrane region" description="Helical" evidence="5">
    <location>
        <begin position="194"/>
        <end position="216"/>
    </location>
</feature>
<dbReference type="PIRSF" id="PIRSF006060">
    <property type="entry name" value="AA_transporter"/>
    <property type="match status" value="1"/>
</dbReference>
<evidence type="ECO:0000313" key="6">
    <source>
        <dbReference type="EMBL" id="HHS30916.1"/>
    </source>
</evidence>
<dbReference type="InterPro" id="IPR050598">
    <property type="entry name" value="AminoAcid_Transporter"/>
</dbReference>
<organism evidence="6">
    <name type="scientific">Desulfobacca acetoxidans</name>
    <dbReference type="NCBI Taxonomy" id="60893"/>
    <lineage>
        <taxon>Bacteria</taxon>
        <taxon>Pseudomonadati</taxon>
        <taxon>Thermodesulfobacteriota</taxon>
        <taxon>Desulfobaccia</taxon>
        <taxon>Desulfobaccales</taxon>
        <taxon>Desulfobaccaceae</taxon>
        <taxon>Desulfobacca</taxon>
    </lineage>
</organism>
<dbReference type="GO" id="GO:0015179">
    <property type="term" value="F:L-amino acid transmembrane transporter activity"/>
    <property type="evidence" value="ECO:0007669"/>
    <property type="project" value="TreeGrafter"/>
</dbReference>
<keyword evidence="4 5" id="KW-0472">Membrane</keyword>
<dbReference type="AlphaFoldDB" id="A0A7V6A6N0"/>
<gene>
    <name evidence="6" type="ORF">ENV52_14605</name>
</gene>
<comment type="caution">
    <text evidence="6">The sequence shown here is derived from an EMBL/GenBank/DDBJ whole genome shotgun (WGS) entry which is preliminary data.</text>
</comment>
<dbReference type="Gene3D" id="1.20.1740.10">
    <property type="entry name" value="Amino acid/polyamine transporter I"/>
    <property type="match status" value="1"/>
</dbReference>
<proteinExistence type="predicted"/>
<reference evidence="6" key="1">
    <citation type="journal article" date="2020" name="mSystems">
        <title>Genome- and Community-Level Interaction Insights into Carbon Utilization and Element Cycling Functions of Hydrothermarchaeota in Hydrothermal Sediment.</title>
        <authorList>
            <person name="Zhou Z."/>
            <person name="Liu Y."/>
            <person name="Xu W."/>
            <person name="Pan J."/>
            <person name="Luo Z.H."/>
            <person name="Li M."/>
        </authorList>
    </citation>
    <scope>NUCLEOTIDE SEQUENCE [LARGE SCALE GENOMIC DNA]</scope>
    <source>
        <strain evidence="6">SpSt-767</strain>
    </source>
</reference>
<dbReference type="EMBL" id="DTGR01000223">
    <property type="protein sequence ID" value="HHS30916.1"/>
    <property type="molecule type" value="Genomic_DNA"/>
</dbReference>
<dbReference type="GO" id="GO:0016020">
    <property type="term" value="C:membrane"/>
    <property type="evidence" value="ECO:0007669"/>
    <property type="project" value="UniProtKB-SubCell"/>
</dbReference>
<feature type="transmembrane region" description="Helical" evidence="5">
    <location>
        <begin position="278"/>
        <end position="302"/>
    </location>
</feature>
<sequence length="443" mass="47552">MRPSPEKRPVTLFSASIIVIANMIGTGVFTTLGFQLDSLPSAFAVLCLWVLGGIGAFCGALCYGELGAMMPRSGGEYTFLSDIYHPALGFLSGWISIVAGFAAPIALAAIALGEYSGAVFPGIDKSVLAVSAILILTVIHVSDVKFGCYFQNFFTVGKIILIVTLIVAGFGAAHPQHLTLIPAAADVKAVFSPAFAISLVYVFYAYSGWNSASYIAGEIQNPERNLPLSLFIGTVIVSLCYVLINFIFLYSVPMSELAGKIDVGYLSAKSIFGRRGGAIMTLLICFALTSSLSSLIMVGPRVTQAMSCDMKFFGFLSMKNKRGAPVAAIMLQSSVAIFLTLTSTFNSVLTYVGFTLALFSSLAVLGVILLRIKEPRRPRPFKTWGYPVTPALFLMLYGWMLCYLFIDRPLPSACGLLTVAAGLLFYKLLAAPQPRKSQLKVIS</sequence>
<feature type="transmembrane region" description="Helical" evidence="5">
    <location>
        <begin position="412"/>
        <end position="430"/>
    </location>
</feature>
<feature type="transmembrane region" description="Helical" evidence="5">
    <location>
        <begin position="153"/>
        <end position="174"/>
    </location>
</feature>
<dbReference type="PANTHER" id="PTHR11785:SF512">
    <property type="entry name" value="SOBREMESA, ISOFORM B"/>
    <property type="match status" value="1"/>
</dbReference>
<feature type="transmembrane region" description="Helical" evidence="5">
    <location>
        <begin position="228"/>
        <end position="250"/>
    </location>
</feature>
<accession>A0A7V6A6N0</accession>
<dbReference type="InterPro" id="IPR002293">
    <property type="entry name" value="AA/rel_permease1"/>
</dbReference>
<feature type="transmembrane region" description="Helical" evidence="5">
    <location>
        <begin position="12"/>
        <end position="36"/>
    </location>
</feature>
<dbReference type="Pfam" id="PF13520">
    <property type="entry name" value="AA_permease_2"/>
    <property type="match status" value="1"/>
</dbReference>
<keyword evidence="3 5" id="KW-1133">Transmembrane helix</keyword>
<dbReference type="PANTHER" id="PTHR11785">
    <property type="entry name" value="AMINO ACID TRANSPORTER"/>
    <property type="match status" value="1"/>
</dbReference>
<feature type="transmembrane region" description="Helical" evidence="5">
    <location>
        <begin position="42"/>
        <end position="66"/>
    </location>
</feature>
<protein>
    <submittedName>
        <fullName evidence="6">Amino acid permease</fullName>
    </submittedName>
</protein>
<keyword evidence="2 5" id="KW-0812">Transmembrane</keyword>
<feature type="transmembrane region" description="Helical" evidence="5">
    <location>
        <begin position="323"/>
        <end position="342"/>
    </location>
</feature>
<feature type="transmembrane region" description="Helical" evidence="5">
    <location>
        <begin position="118"/>
        <end position="141"/>
    </location>
</feature>
<evidence type="ECO:0000256" key="5">
    <source>
        <dbReference type="SAM" id="Phobius"/>
    </source>
</evidence>
<name>A0A7V6A6N0_9BACT</name>